<sequence length="58" mass="6732">MCTNLLVVMSSLQHAGKQKDLKWLTVWRARLLAILPRCLMLWTEKIFCFSLGSEQLIP</sequence>
<evidence type="ECO:0000313" key="1">
    <source>
        <dbReference type="EMBL" id="KAG8481849.1"/>
    </source>
</evidence>
<gene>
    <name evidence="1" type="ORF">CXB51_027237</name>
</gene>
<dbReference type="Proteomes" id="UP000701853">
    <property type="component" value="Chromosome 10"/>
</dbReference>
<name>A0A8J5Z5L3_9ROSI</name>
<evidence type="ECO:0000313" key="2">
    <source>
        <dbReference type="Proteomes" id="UP000701853"/>
    </source>
</evidence>
<accession>A0A8J5Z5L3</accession>
<organism evidence="1 2">
    <name type="scientific">Gossypium anomalum</name>
    <dbReference type="NCBI Taxonomy" id="47600"/>
    <lineage>
        <taxon>Eukaryota</taxon>
        <taxon>Viridiplantae</taxon>
        <taxon>Streptophyta</taxon>
        <taxon>Embryophyta</taxon>
        <taxon>Tracheophyta</taxon>
        <taxon>Spermatophyta</taxon>
        <taxon>Magnoliopsida</taxon>
        <taxon>eudicotyledons</taxon>
        <taxon>Gunneridae</taxon>
        <taxon>Pentapetalae</taxon>
        <taxon>rosids</taxon>
        <taxon>malvids</taxon>
        <taxon>Malvales</taxon>
        <taxon>Malvaceae</taxon>
        <taxon>Malvoideae</taxon>
        <taxon>Gossypium</taxon>
    </lineage>
</organism>
<dbReference type="EMBL" id="JAHUZN010000010">
    <property type="protein sequence ID" value="KAG8481849.1"/>
    <property type="molecule type" value="Genomic_DNA"/>
</dbReference>
<protein>
    <submittedName>
        <fullName evidence="1">Uncharacterized protein</fullName>
    </submittedName>
</protein>
<reference evidence="1 2" key="1">
    <citation type="journal article" date="2021" name="bioRxiv">
        <title>The Gossypium anomalum genome as a resource for cotton improvement and evolutionary analysis of hybrid incompatibility.</title>
        <authorList>
            <person name="Grover C.E."/>
            <person name="Yuan D."/>
            <person name="Arick M.A."/>
            <person name="Miller E.R."/>
            <person name="Hu G."/>
            <person name="Peterson D.G."/>
            <person name="Wendel J.F."/>
            <person name="Udall J.A."/>
        </authorList>
    </citation>
    <scope>NUCLEOTIDE SEQUENCE [LARGE SCALE GENOMIC DNA]</scope>
    <source>
        <strain evidence="1">JFW-Udall</strain>
        <tissue evidence="1">Leaf</tissue>
    </source>
</reference>
<proteinExistence type="predicted"/>
<dbReference type="AlphaFoldDB" id="A0A8J5Z5L3"/>
<keyword evidence="2" id="KW-1185">Reference proteome</keyword>
<comment type="caution">
    <text evidence="1">The sequence shown here is derived from an EMBL/GenBank/DDBJ whole genome shotgun (WGS) entry which is preliminary data.</text>
</comment>